<reference evidence="1" key="1">
    <citation type="submission" date="2022-03" db="EMBL/GenBank/DDBJ databases">
        <title>Genomic analyses of argali, domestic sheep and their hybrids provide insights into chromosomal evolution, heterosis and genetic basis of agronomic traits.</title>
        <authorList>
            <person name="Li M."/>
        </authorList>
    </citation>
    <scope>NUCLEOTIDE SEQUENCE</scope>
    <source>
        <strain evidence="1">CAU-MHL-2022a</strain>
        <tissue evidence="1">Skin</tissue>
    </source>
</reference>
<keyword evidence="2" id="KW-1185">Reference proteome</keyword>
<accession>A0AAD4UF55</accession>
<dbReference type="EMBL" id="JAKZEL010000005">
    <property type="protein sequence ID" value="KAI4543472.1"/>
    <property type="molecule type" value="Genomic_DNA"/>
</dbReference>
<protein>
    <submittedName>
        <fullName evidence="1">Uncharacterized protein</fullName>
    </submittedName>
</protein>
<evidence type="ECO:0000313" key="2">
    <source>
        <dbReference type="Proteomes" id="UP001214576"/>
    </source>
</evidence>
<sequence length="110" mass="12039">MKVKSGDSVISQQKCAKVQRAVYLGTTCLPASHKPGAALICRPLSTGLDSGAWTLGSQRERRIHRTRFPAPPEEHFVHSASSFRYFYLGAGHCSDLSDQSAFGLFQRIAS</sequence>
<organism evidence="1 2">
    <name type="scientific">Ovis ammon polii</name>
    <dbReference type="NCBI Taxonomy" id="230172"/>
    <lineage>
        <taxon>Eukaryota</taxon>
        <taxon>Metazoa</taxon>
        <taxon>Chordata</taxon>
        <taxon>Craniata</taxon>
        <taxon>Vertebrata</taxon>
        <taxon>Euteleostomi</taxon>
        <taxon>Mammalia</taxon>
        <taxon>Eutheria</taxon>
        <taxon>Laurasiatheria</taxon>
        <taxon>Artiodactyla</taxon>
        <taxon>Ruminantia</taxon>
        <taxon>Pecora</taxon>
        <taxon>Bovidae</taxon>
        <taxon>Caprinae</taxon>
        <taxon>Ovis</taxon>
    </lineage>
</organism>
<proteinExistence type="predicted"/>
<comment type="caution">
    <text evidence="1">The sequence shown here is derived from an EMBL/GenBank/DDBJ whole genome shotgun (WGS) entry which is preliminary data.</text>
</comment>
<name>A0AAD4UF55_OVIAM</name>
<dbReference type="AlphaFoldDB" id="A0AAD4UF55"/>
<dbReference type="Proteomes" id="UP001214576">
    <property type="component" value="Unassembled WGS sequence"/>
</dbReference>
<gene>
    <name evidence="1" type="ORF">MG293_006266</name>
</gene>
<evidence type="ECO:0000313" key="1">
    <source>
        <dbReference type="EMBL" id="KAI4543472.1"/>
    </source>
</evidence>